<accession>A0AAP0GV41</accession>
<protein>
    <submittedName>
        <fullName evidence="2">Uncharacterized protein</fullName>
    </submittedName>
</protein>
<keyword evidence="3" id="KW-1185">Reference proteome</keyword>
<reference evidence="2 3" key="1">
    <citation type="submission" date="2024-04" db="EMBL/GenBank/DDBJ databases">
        <title>The reference genome of an endangered Asteraceae, Deinandra increscens subsp. villosa, native to the Central Coast of California.</title>
        <authorList>
            <person name="Guilliams M."/>
            <person name="Hasenstab-Lehman K."/>
            <person name="Meyer R."/>
            <person name="Mcevoy S."/>
        </authorList>
    </citation>
    <scope>NUCLEOTIDE SEQUENCE [LARGE SCALE GENOMIC DNA]</scope>
    <source>
        <tissue evidence="2">Leaf</tissue>
    </source>
</reference>
<gene>
    <name evidence="2" type="ORF">SSX86_018799</name>
</gene>
<evidence type="ECO:0000313" key="3">
    <source>
        <dbReference type="Proteomes" id="UP001408789"/>
    </source>
</evidence>
<feature type="compositionally biased region" description="Basic and acidic residues" evidence="1">
    <location>
        <begin position="22"/>
        <end position="33"/>
    </location>
</feature>
<dbReference type="SUPFAM" id="SSF53254">
    <property type="entry name" value="Phosphoglycerate mutase-like"/>
    <property type="match status" value="1"/>
</dbReference>
<name>A0AAP0GV41_9ASTR</name>
<comment type="caution">
    <text evidence="2">The sequence shown here is derived from an EMBL/GenBank/DDBJ whole genome shotgun (WGS) entry which is preliminary data.</text>
</comment>
<dbReference type="InterPro" id="IPR029033">
    <property type="entry name" value="His_PPase_superfam"/>
</dbReference>
<dbReference type="Proteomes" id="UP001408789">
    <property type="component" value="Unassembled WGS sequence"/>
</dbReference>
<feature type="compositionally biased region" description="Acidic residues" evidence="1">
    <location>
        <begin position="10"/>
        <end position="21"/>
    </location>
</feature>
<organism evidence="2 3">
    <name type="scientific">Deinandra increscens subsp. villosa</name>
    <dbReference type="NCBI Taxonomy" id="3103831"/>
    <lineage>
        <taxon>Eukaryota</taxon>
        <taxon>Viridiplantae</taxon>
        <taxon>Streptophyta</taxon>
        <taxon>Embryophyta</taxon>
        <taxon>Tracheophyta</taxon>
        <taxon>Spermatophyta</taxon>
        <taxon>Magnoliopsida</taxon>
        <taxon>eudicotyledons</taxon>
        <taxon>Gunneridae</taxon>
        <taxon>Pentapetalae</taxon>
        <taxon>asterids</taxon>
        <taxon>campanulids</taxon>
        <taxon>Asterales</taxon>
        <taxon>Asteraceae</taxon>
        <taxon>Asteroideae</taxon>
        <taxon>Heliantheae alliance</taxon>
        <taxon>Madieae</taxon>
        <taxon>Madiinae</taxon>
        <taxon>Deinandra</taxon>
    </lineage>
</organism>
<sequence>MGASESVQVAEDDDEEIEEEERNNRDHDETRRLLVEEDNLMKKVVEQEPELLPCHASASPLSPQPSSFGTPRLPPSIKVWDPCNVLAPPPQFTRSFSDAAEEDRATTEVYLICQAECHAKLRPDLVGGRCPESELTLNGKRQARALAVFLKSQGIRFNAVYTSPLDRARSTALPICQVLDHYLLFDYFLFDLVKEFKSVYCSTRFGRYVT</sequence>
<dbReference type="Gene3D" id="3.40.50.1240">
    <property type="entry name" value="Phosphoglycerate mutase-like"/>
    <property type="match status" value="1"/>
</dbReference>
<dbReference type="Pfam" id="PF00300">
    <property type="entry name" value="His_Phos_1"/>
    <property type="match status" value="1"/>
</dbReference>
<proteinExistence type="predicted"/>
<dbReference type="PANTHER" id="PTHR47927">
    <property type="entry name" value="PUTATIVE-RELATED"/>
    <property type="match status" value="1"/>
</dbReference>
<dbReference type="InterPro" id="IPR013078">
    <property type="entry name" value="His_Pase_superF_clade-1"/>
</dbReference>
<dbReference type="AlphaFoldDB" id="A0AAP0GV41"/>
<dbReference type="PANTHER" id="PTHR47927:SF2">
    <property type="entry name" value="PHOSPHOGLYCERATE MUTASE FAMILY PROTEIN"/>
    <property type="match status" value="1"/>
</dbReference>
<evidence type="ECO:0000256" key="1">
    <source>
        <dbReference type="SAM" id="MobiDB-lite"/>
    </source>
</evidence>
<dbReference type="EMBL" id="JBCNJP010000019">
    <property type="protein sequence ID" value="KAK9061617.1"/>
    <property type="molecule type" value="Genomic_DNA"/>
</dbReference>
<dbReference type="CDD" id="cd07067">
    <property type="entry name" value="HP_PGM_like"/>
    <property type="match status" value="1"/>
</dbReference>
<evidence type="ECO:0000313" key="2">
    <source>
        <dbReference type="EMBL" id="KAK9061617.1"/>
    </source>
</evidence>
<feature type="region of interest" description="Disordered" evidence="1">
    <location>
        <begin position="1"/>
        <end position="33"/>
    </location>
</feature>